<feature type="compositionally biased region" description="Gly residues" evidence="1">
    <location>
        <begin position="114"/>
        <end position="124"/>
    </location>
</feature>
<feature type="compositionally biased region" description="Low complexity" evidence="1">
    <location>
        <begin position="125"/>
        <end position="139"/>
    </location>
</feature>
<dbReference type="RefSeq" id="WP_028112085.1">
    <property type="nucleotide sequence ID" value="NZ_FNEM01000002.1"/>
</dbReference>
<sequence length="139" mass="15120">MLNLTDLILGLLVCGIAAVFWQLRQISEIAEFHVKRVCQKRRLQWVSTARVQARLGFIPGQGLGWNTRYQCEFSTDGINRLHAIVVLSGKKLKDVEMPLYPEPEWQQAPESKGRIGGCGGGGGASSCSPRSGGCSSGCK</sequence>
<reference evidence="4" key="1">
    <citation type="submission" date="2016-10" db="EMBL/GenBank/DDBJ databases">
        <authorList>
            <person name="Varghese N."/>
            <person name="Submissions S."/>
        </authorList>
    </citation>
    <scope>NUCLEOTIDE SEQUENCE [LARGE SCALE GENOMIC DNA]</scope>
    <source>
        <strain evidence="4">DSM 23317</strain>
    </source>
</reference>
<dbReference type="Proteomes" id="UP000199527">
    <property type="component" value="Unassembled WGS sequence"/>
</dbReference>
<keyword evidence="2" id="KW-0472">Membrane</keyword>
<evidence type="ECO:0000313" key="3">
    <source>
        <dbReference type="EMBL" id="SDI57088.1"/>
    </source>
</evidence>
<dbReference type="OrthoDB" id="5959530at2"/>
<gene>
    <name evidence="3" type="ORF">SAMN04488540_102116</name>
</gene>
<dbReference type="AlphaFoldDB" id="A0A1G8LN11"/>
<dbReference type="InterPro" id="IPR021732">
    <property type="entry name" value="DUF3301"/>
</dbReference>
<evidence type="ECO:0000313" key="4">
    <source>
        <dbReference type="Proteomes" id="UP000199527"/>
    </source>
</evidence>
<organism evidence="3 4">
    <name type="scientific">Ferrimonas sediminum</name>
    <dbReference type="NCBI Taxonomy" id="718193"/>
    <lineage>
        <taxon>Bacteria</taxon>
        <taxon>Pseudomonadati</taxon>
        <taxon>Pseudomonadota</taxon>
        <taxon>Gammaproteobacteria</taxon>
        <taxon>Alteromonadales</taxon>
        <taxon>Ferrimonadaceae</taxon>
        <taxon>Ferrimonas</taxon>
    </lineage>
</organism>
<keyword evidence="4" id="KW-1185">Reference proteome</keyword>
<name>A0A1G8LN11_9GAMM</name>
<accession>A0A1G8LN11</accession>
<feature type="region of interest" description="Disordered" evidence="1">
    <location>
        <begin position="103"/>
        <end position="139"/>
    </location>
</feature>
<keyword evidence="2" id="KW-1133">Transmembrane helix</keyword>
<protein>
    <recommendedName>
        <fullName evidence="5">DUF3301 domain-containing protein</fullName>
    </recommendedName>
</protein>
<keyword evidence="2" id="KW-0812">Transmembrane</keyword>
<dbReference type="Pfam" id="PF11743">
    <property type="entry name" value="DUF3301"/>
    <property type="match status" value="1"/>
</dbReference>
<feature type="transmembrane region" description="Helical" evidence="2">
    <location>
        <begin position="6"/>
        <end position="23"/>
    </location>
</feature>
<evidence type="ECO:0008006" key="5">
    <source>
        <dbReference type="Google" id="ProtNLM"/>
    </source>
</evidence>
<proteinExistence type="predicted"/>
<dbReference type="EMBL" id="FNEM01000002">
    <property type="protein sequence ID" value="SDI57088.1"/>
    <property type="molecule type" value="Genomic_DNA"/>
</dbReference>
<evidence type="ECO:0000256" key="2">
    <source>
        <dbReference type="SAM" id="Phobius"/>
    </source>
</evidence>
<evidence type="ECO:0000256" key="1">
    <source>
        <dbReference type="SAM" id="MobiDB-lite"/>
    </source>
</evidence>